<evidence type="ECO:0000259" key="3">
    <source>
        <dbReference type="Pfam" id="PF09917"/>
    </source>
</evidence>
<gene>
    <name evidence="4" type="ORF">GCM10007036_31460</name>
</gene>
<feature type="domain" description="DUF2147" evidence="3">
    <location>
        <begin position="26"/>
        <end position="142"/>
    </location>
</feature>
<accession>A0A917IA01</accession>
<name>A0A917IA01_9HYPH</name>
<evidence type="ECO:0000256" key="2">
    <source>
        <dbReference type="SAM" id="SignalP"/>
    </source>
</evidence>
<reference evidence="4" key="2">
    <citation type="submission" date="2020-09" db="EMBL/GenBank/DDBJ databases">
        <authorList>
            <person name="Sun Q."/>
            <person name="Zhou Y."/>
        </authorList>
    </citation>
    <scope>NUCLEOTIDE SEQUENCE</scope>
    <source>
        <strain evidence="4">CGMCC 1.12214</strain>
    </source>
</reference>
<dbReference type="Gene3D" id="2.40.128.520">
    <property type="match status" value="1"/>
</dbReference>
<evidence type="ECO:0000313" key="5">
    <source>
        <dbReference type="Proteomes" id="UP000603912"/>
    </source>
</evidence>
<keyword evidence="5" id="KW-1185">Reference proteome</keyword>
<dbReference type="EMBL" id="BMES01000002">
    <property type="protein sequence ID" value="GGH24796.1"/>
    <property type="molecule type" value="Genomic_DNA"/>
</dbReference>
<dbReference type="AlphaFoldDB" id="A0A917IA01"/>
<evidence type="ECO:0000313" key="4">
    <source>
        <dbReference type="EMBL" id="GGH24796.1"/>
    </source>
</evidence>
<feature type="region of interest" description="Disordered" evidence="1">
    <location>
        <begin position="53"/>
        <end position="78"/>
    </location>
</feature>
<sequence length="144" mass="15135">MRILAAAALAAGLLAPASAAAADATGTWLRATGTSRIKITRCGGDALCGSISWLKDPTGPDGKPRTDDQNPDAGRRTRPLLGLPIVLNMKPTGKPDQWKGEVYKADEGKTYTGFLSAIDAQHLKLEGCVMGGMICKAETLKRVD</sequence>
<protein>
    <recommendedName>
        <fullName evidence="3">DUF2147 domain-containing protein</fullName>
    </recommendedName>
</protein>
<organism evidence="4 5">
    <name type="scientific">Alsobacter metallidurans</name>
    <dbReference type="NCBI Taxonomy" id="340221"/>
    <lineage>
        <taxon>Bacteria</taxon>
        <taxon>Pseudomonadati</taxon>
        <taxon>Pseudomonadota</taxon>
        <taxon>Alphaproteobacteria</taxon>
        <taxon>Hyphomicrobiales</taxon>
        <taxon>Alsobacteraceae</taxon>
        <taxon>Alsobacter</taxon>
    </lineage>
</organism>
<proteinExistence type="predicted"/>
<feature type="chain" id="PRO_5036873011" description="DUF2147 domain-containing protein" evidence="2">
    <location>
        <begin position="22"/>
        <end position="144"/>
    </location>
</feature>
<dbReference type="PANTHER" id="PTHR36919">
    <property type="entry name" value="BLR1215 PROTEIN"/>
    <property type="match status" value="1"/>
</dbReference>
<feature type="signal peptide" evidence="2">
    <location>
        <begin position="1"/>
        <end position="21"/>
    </location>
</feature>
<dbReference type="Pfam" id="PF09917">
    <property type="entry name" value="DUF2147"/>
    <property type="match status" value="1"/>
</dbReference>
<dbReference type="PANTHER" id="PTHR36919:SF2">
    <property type="entry name" value="BLL6627 PROTEIN"/>
    <property type="match status" value="1"/>
</dbReference>
<reference evidence="4" key="1">
    <citation type="journal article" date="2014" name="Int. J. Syst. Evol. Microbiol.">
        <title>Complete genome sequence of Corynebacterium casei LMG S-19264T (=DSM 44701T), isolated from a smear-ripened cheese.</title>
        <authorList>
            <consortium name="US DOE Joint Genome Institute (JGI-PGF)"/>
            <person name="Walter F."/>
            <person name="Albersmeier A."/>
            <person name="Kalinowski J."/>
            <person name="Ruckert C."/>
        </authorList>
    </citation>
    <scope>NUCLEOTIDE SEQUENCE</scope>
    <source>
        <strain evidence="4">CGMCC 1.12214</strain>
    </source>
</reference>
<dbReference type="InterPro" id="IPR019223">
    <property type="entry name" value="DUF2147"/>
</dbReference>
<dbReference type="Proteomes" id="UP000603912">
    <property type="component" value="Unassembled WGS sequence"/>
</dbReference>
<comment type="caution">
    <text evidence="4">The sequence shown here is derived from an EMBL/GenBank/DDBJ whole genome shotgun (WGS) entry which is preliminary data.</text>
</comment>
<evidence type="ECO:0000256" key="1">
    <source>
        <dbReference type="SAM" id="MobiDB-lite"/>
    </source>
</evidence>
<keyword evidence="2" id="KW-0732">Signal</keyword>